<comment type="similarity">
    <text evidence="1">Belongs to the RutC family.</text>
</comment>
<dbReference type="EMBL" id="JADNYM010000001">
    <property type="protein sequence ID" value="MBG0737966.1"/>
    <property type="molecule type" value="Genomic_DNA"/>
</dbReference>
<comment type="caution">
    <text evidence="2">The sequence shown here is derived from an EMBL/GenBank/DDBJ whole genome shotgun (WGS) entry which is preliminary data.</text>
</comment>
<dbReference type="Gene3D" id="3.30.1330.40">
    <property type="entry name" value="RutC-like"/>
    <property type="match status" value="1"/>
</dbReference>
<proteinExistence type="inferred from homology"/>
<protein>
    <submittedName>
        <fullName evidence="2">RidA family protein</fullName>
    </submittedName>
</protein>
<dbReference type="PANTHER" id="PTHR11803:SF39">
    <property type="entry name" value="2-IMINOBUTANOATE_2-IMINOPROPANOATE DEAMINASE"/>
    <property type="match status" value="1"/>
</dbReference>
<evidence type="ECO:0000313" key="2">
    <source>
        <dbReference type="EMBL" id="MBG0737966.1"/>
    </source>
</evidence>
<dbReference type="PANTHER" id="PTHR11803">
    <property type="entry name" value="2-IMINOBUTANOATE/2-IMINOPROPANOATE DEAMINASE RIDA"/>
    <property type="match status" value="1"/>
</dbReference>
<keyword evidence="3" id="KW-1185">Reference proteome</keyword>
<dbReference type="InterPro" id="IPR006175">
    <property type="entry name" value="YjgF/YER057c/UK114"/>
</dbReference>
<dbReference type="Proteomes" id="UP000655366">
    <property type="component" value="Unassembled WGS sequence"/>
</dbReference>
<dbReference type="GO" id="GO:0019239">
    <property type="term" value="F:deaminase activity"/>
    <property type="evidence" value="ECO:0007669"/>
    <property type="project" value="TreeGrafter"/>
</dbReference>
<name>A0A931G2W1_9MICC</name>
<dbReference type="InterPro" id="IPR035959">
    <property type="entry name" value="RutC-like_sf"/>
</dbReference>
<evidence type="ECO:0000313" key="3">
    <source>
        <dbReference type="Proteomes" id="UP000655366"/>
    </source>
</evidence>
<dbReference type="GO" id="GO:0005829">
    <property type="term" value="C:cytosol"/>
    <property type="evidence" value="ECO:0007669"/>
    <property type="project" value="TreeGrafter"/>
</dbReference>
<dbReference type="Pfam" id="PF01042">
    <property type="entry name" value="Ribonuc_L-PSP"/>
    <property type="match status" value="1"/>
</dbReference>
<dbReference type="SUPFAM" id="SSF55298">
    <property type="entry name" value="YjgF-like"/>
    <property type="match status" value="1"/>
</dbReference>
<dbReference type="NCBIfam" id="TIGR00004">
    <property type="entry name" value="Rid family detoxifying hydrolase"/>
    <property type="match status" value="1"/>
</dbReference>
<dbReference type="RefSeq" id="WP_196394908.1">
    <property type="nucleotide sequence ID" value="NZ_JADNYM010000001.1"/>
</dbReference>
<evidence type="ECO:0000256" key="1">
    <source>
        <dbReference type="ARBA" id="ARBA00010552"/>
    </source>
</evidence>
<dbReference type="FunFam" id="3.30.1330.40:FF:000001">
    <property type="entry name" value="L-PSP family endoribonuclease"/>
    <property type="match status" value="1"/>
</dbReference>
<dbReference type="CDD" id="cd00448">
    <property type="entry name" value="YjgF_YER057c_UK114_family"/>
    <property type="match status" value="1"/>
</dbReference>
<gene>
    <name evidence="2" type="ORF">IV500_00735</name>
</gene>
<dbReference type="InterPro" id="IPR006056">
    <property type="entry name" value="RidA"/>
</dbReference>
<accession>A0A931G2W1</accession>
<sequence>MTREAVNSPQVPPALGPYSQAIVAGGFVFCSGTAGIDPATGSAPEGVQAQTEQALVNLQAVLVAAGSSISEVVKTTIFYANVDDFATINEVYARHMPTPPPARSAPANVRLPHGLLISIDAIAVLPSR</sequence>
<organism evidence="2 3">
    <name type="scientific">Arthrobacter terrae</name>
    <dbReference type="NCBI Taxonomy" id="2935737"/>
    <lineage>
        <taxon>Bacteria</taxon>
        <taxon>Bacillati</taxon>
        <taxon>Actinomycetota</taxon>
        <taxon>Actinomycetes</taxon>
        <taxon>Micrococcales</taxon>
        <taxon>Micrococcaceae</taxon>
        <taxon>Arthrobacter</taxon>
    </lineage>
</organism>
<dbReference type="AlphaFoldDB" id="A0A931G2W1"/>
<reference evidence="2 3" key="1">
    <citation type="submission" date="2020-11" db="EMBL/GenBank/DDBJ databases">
        <title>Arthrobacter antarcticus sp. nov., isolated from Antarctic Soil.</title>
        <authorList>
            <person name="Li J."/>
        </authorList>
    </citation>
    <scope>NUCLEOTIDE SEQUENCE [LARGE SCALE GENOMIC DNA]</scope>
    <source>
        <strain evidence="2 3">Z1-20</strain>
    </source>
</reference>